<reference evidence="1 2" key="1">
    <citation type="submission" date="2016-10" db="EMBL/GenBank/DDBJ databases">
        <authorList>
            <person name="de Groot N.N."/>
        </authorList>
    </citation>
    <scope>NUCLEOTIDE SEQUENCE [LARGE SCALE GENOMIC DNA]</scope>
    <source>
        <strain evidence="1 2">CGMCC 1.5070</strain>
    </source>
</reference>
<protein>
    <submittedName>
        <fullName evidence="1">Uncharacterized protein</fullName>
    </submittedName>
</protein>
<dbReference type="RefSeq" id="WP_162840814.1">
    <property type="nucleotide sequence ID" value="NZ_FOCG01000001.1"/>
</dbReference>
<accession>A0A1H8A6A0</accession>
<dbReference type="EMBL" id="FOCG01000001">
    <property type="protein sequence ID" value="SEM66230.1"/>
    <property type="molecule type" value="Genomic_DNA"/>
</dbReference>
<dbReference type="AlphaFoldDB" id="A0A1H8A6A0"/>
<name>A0A1H8A6A0_9FIRM</name>
<sequence length="53" mass="5946">MQPSVLTTPDIPDNTAMTQLIMALDEYPNIDLDIEEDGTVKIKIKGMEAHFKL</sequence>
<dbReference type="Proteomes" id="UP000199158">
    <property type="component" value="Unassembled WGS sequence"/>
</dbReference>
<gene>
    <name evidence="1" type="ORF">SAMN05216180_1146</name>
</gene>
<proteinExistence type="predicted"/>
<evidence type="ECO:0000313" key="2">
    <source>
        <dbReference type="Proteomes" id="UP000199158"/>
    </source>
</evidence>
<evidence type="ECO:0000313" key="1">
    <source>
        <dbReference type="EMBL" id="SEM66230.1"/>
    </source>
</evidence>
<keyword evidence="2" id="KW-1185">Reference proteome</keyword>
<organism evidence="1 2">
    <name type="scientific">Hydrogenoanaerobacterium saccharovorans</name>
    <dbReference type="NCBI Taxonomy" id="474960"/>
    <lineage>
        <taxon>Bacteria</taxon>
        <taxon>Bacillati</taxon>
        <taxon>Bacillota</taxon>
        <taxon>Clostridia</taxon>
        <taxon>Eubacteriales</taxon>
        <taxon>Oscillospiraceae</taxon>
        <taxon>Hydrogenoanaerobacterium</taxon>
    </lineage>
</organism>
<dbReference type="STRING" id="474960.SAMN05216180_1146"/>